<reference evidence="1 2" key="1">
    <citation type="journal article" date="2023" name="Science">
        <title>Complex scaffold remodeling in plant triterpene biosynthesis.</title>
        <authorList>
            <person name="De La Pena R."/>
            <person name="Hodgson H."/>
            <person name="Liu J.C."/>
            <person name="Stephenson M.J."/>
            <person name="Martin A.C."/>
            <person name="Owen C."/>
            <person name="Harkess A."/>
            <person name="Leebens-Mack J."/>
            <person name="Jimenez L.E."/>
            <person name="Osbourn A."/>
            <person name="Sattely E.S."/>
        </authorList>
    </citation>
    <scope>NUCLEOTIDE SEQUENCE [LARGE SCALE GENOMIC DNA]</scope>
    <source>
        <strain evidence="2">cv. JPN11</strain>
        <tissue evidence="1">Leaf</tissue>
    </source>
</reference>
<comment type="caution">
    <text evidence="1">The sequence shown here is derived from an EMBL/GenBank/DDBJ whole genome shotgun (WGS) entry which is preliminary data.</text>
</comment>
<dbReference type="Proteomes" id="UP001164539">
    <property type="component" value="Chromosome 9"/>
</dbReference>
<protein>
    <submittedName>
        <fullName evidence="1">Proline-rich family protein</fullName>
    </submittedName>
</protein>
<proteinExistence type="predicted"/>
<accession>A0ACC1XJW1</accession>
<evidence type="ECO:0000313" key="1">
    <source>
        <dbReference type="EMBL" id="KAJ4711701.1"/>
    </source>
</evidence>
<dbReference type="EMBL" id="CM051402">
    <property type="protein sequence ID" value="KAJ4711701.1"/>
    <property type="molecule type" value="Genomic_DNA"/>
</dbReference>
<name>A0ACC1XJW1_MELAZ</name>
<organism evidence="1 2">
    <name type="scientific">Melia azedarach</name>
    <name type="common">Chinaberry tree</name>
    <dbReference type="NCBI Taxonomy" id="155640"/>
    <lineage>
        <taxon>Eukaryota</taxon>
        <taxon>Viridiplantae</taxon>
        <taxon>Streptophyta</taxon>
        <taxon>Embryophyta</taxon>
        <taxon>Tracheophyta</taxon>
        <taxon>Spermatophyta</taxon>
        <taxon>Magnoliopsida</taxon>
        <taxon>eudicotyledons</taxon>
        <taxon>Gunneridae</taxon>
        <taxon>Pentapetalae</taxon>
        <taxon>rosids</taxon>
        <taxon>malvids</taxon>
        <taxon>Sapindales</taxon>
        <taxon>Meliaceae</taxon>
        <taxon>Melia</taxon>
    </lineage>
</organism>
<sequence length="303" mass="33848">MSTGNAFSTATTSPQPSPQQQQQQQHIYQNLRPPTTPNPNKSQGVLYPVASSGRGFIPKPMRPNNNNSADQTVTVANHGGYPPRPNQLPPYHPPRPHLDASLSNHHVAHHQHQIVRPSINQQQQHHHHPQVAPPVRGIPVSCGHLKVAPSPSSVSDTDGYKHLREKRDETIAVVRDRKVRVSDGASLYALCRTWLRNGSPEESQPRYGDGVKSLPRPLPMPVADANVVMEKEDEDDDDENDEDENVDDLSAEDLLRRHVHRAKKVRARLREERTKRIGRYKTRLGLLLPPIGEQSRNDGPAGN</sequence>
<evidence type="ECO:0000313" key="2">
    <source>
        <dbReference type="Proteomes" id="UP001164539"/>
    </source>
</evidence>
<keyword evidence="2" id="KW-1185">Reference proteome</keyword>
<gene>
    <name evidence="1" type="ORF">OWV82_017679</name>
</gene>